<dbReference type="AlphaFoldDB" id="A0A9K3GE81"/>
<evidence type="ECO:0000313" key="3">
    <source>
        <dbReference type="Proteomes" id="UP000265618"/>
    </source>
</evidence>
<evidence type="ECO:0000313" key="2">
    <source>
        <dbReference type="EMBL" id="GIQ79422.1"/>
    </source>
</evidence>
<keyword evidence="3" id="KW-1185">Reference proteome</keyword>
<comment type="caution">
    <text evidence="2">The sequence shown here is derived from an EMBL/GenBank/DDBJ whole genome shotgun (WGS) entry which is preliminary data.</text>
</comment>
<name>A0A9K3GE81_9EUKA</name>
<feature type="region of interest" description="Disordered" evidence="1">
    <location>
        <begin position="1"/>
        <end position="21"/>
    </location>
</feature>
<accession>A0A9K3GE81</accession>
<feature type="compositionally biased region" description="Basic residues" evidence="1">
    <location>
        <begin position="1"/>
        <end position="10"/>
    </location>
</feature>
<proteinExistence type="predicted"/>
<protein>
    <submittedName>
        <fullName evidence="2">Uncharacterized protein</fullName>
    </submittedName>
</protein>
<evidence type="ECO:0000256" key="1">
    <source>
        <dbReference type="SAM" id="MobiDB-lite"/>
    </source>
</evidence>
<gene>
    <name evidence="2" type="ORF">KIPB_000067</name>
</gene>
<dbReference type="Proteomes" id="UP000265618">
    <property type="component" value="Unassembled WGS sequence"/>
</dbReference>
<organism evidence="2 3">
    <name type="scientific">Kipferlia bialata</name>
    <dbReference type="NCBI Taxonomy" id="797122"/>
    <lineage>
        <taxon>Eukaryota</taxon>
        <taxon>Metamonada</taxon>
        <taxon>Carpediemonas-like organisms</taxon>
        <taxon>Kipferlia</taxon>
    </lineage>
</organism>
<dbReference type="EMBL" id="BDIP01000004">
    <property type="protein sequence ID" value="GIQ79422.1"/>
    <property type="molecule type" value="Genomic_DNA"/>
</dbReference>
<reference evidence="2 3" key="1">
    <citation type="journal article" date="2018" name="PLoS ONE">
        <title>The draft genome of Kipferlia bialata reveals reductive genome evolution in fornicate parasites.</title>
        <authorList>
            <person name="Tanifuji G."/>
            <person name="Takabayashi S."/>
            <person name="Kume K."/>
            <person name="Takagi M."/>
            <person name="Nakayama T."/>
            <person name="Kamikawa R."/>
            <person name="Inagaki Y."/>
            <person name="Hashimoto T."/>
        </authorList>
    </citation>
    <scope>NUCLEOTIDE SEQUENCE [LARGE SCALE GENOMIC DNA]</scope>
    <source>
        <strain evidence="2">NY0173</strain>
    </source>
</reference>
<sequence length="181" mass="19479">MSQSHTKGKTAKAPGKADRVGEGEGQYLMEVPSCGNVHLKSIIGVLNGECSADALAPPDDGVVFVMCPMVEEVVSLCRTSGPTFVPLWQAVYHAGDGALALKPGRLHAVLFPENTGSSAETMVPLYSVFGRYLNSLGDTKGHQAPIPPWFKGFIGYKTVDWMTPDVIKVVQAFNILLDRYV</sequence>